<reference evidence="2" key="1">
    <citation type="submission" date="2017-10" db="EMBL/GenBank/DDBJ databases">
        <title>Rapid genome shrinkage in a self-fertile nematode reveals novel sperm competition proteins.</title>
        <authorList>
            <person name="Yin D."/>
            <person name="Schwarz E.M."/>
            <person name="Thomas C.G."/>
            <person name="Felde R.L."/>
            <person name="Korf I.F."/>
            <person name="Cutter A.D."/>
            <person name="Schartner C.M."/>
            <person name="Ralston E.J."/>
            <person name="Meyer B.J."/>
            <person name="Haag E.S."/>
        </authorList>
    </citation>
    <scope>NUCLEOTIDE SEQUENCE [LARGE SCALE GENOMIC DNA]</scope>
    <source>
        <strain evidence="2">JU1422</strain>
    </source>
</reference>
<evidence type="ECO:0000313" key="2">
    <source>
        <dbReference type="Proteomes" id="UP000230233"/>
    </source>
</evidence>
<proteinExistence type="predicted"/>
<keyword evidence="2" id="KW-1185">Reference proteome</keyword>
<dbReference type="AlphaFoldDB" id="A0A2G5UR97"/>
<gene>
    <name evidence="1" type="primary">Cnig_chr_III.g9257</name>
    <name evidence="1" type="ORF">B9Z55_009257</name>
</gene>
<protein>
    <submittedName>
        <fullName evidence="1">Uncharacterized protein</fullName>
    </submittedName>
</protein>
<evidence type="ECO:0000313" key="1">
    <source>
        <dbReference type="EMBL" id="PIC42058.1"/>
    </source>
</evidence>
<dbReference type="EMBL" id="PDUG01000003">
    <property type="protein sequence ID" value="PIC42058.1"/>
    <property type="molecule type" value="Genomic_DNA"/>
</dbReference>
<accession>A0A2G5UR97</accession>
<comment type="caution">
    <text evidence="1">The sequence shown here is derived from an EMBL/GenBank/DDBJ whole genome shotgun (WGS) entry which is preliminary data.</text>
</comment>
<sequence length="82" mass="9150">MMTQLLIITCSSETTKGKLEQGSLPKLSRTETIKVEDASFSHSILCTGTCPSPRGPQLLLLFLHANRRRRSFIRESETVTSI</sequence>
<dbReference type="Proteomes" id="UP000230233">
    <property type="component" value="Chromosome III"/>
</dbReference>
<organism evidence="1 2">
    <name type="scientific">Caenorhabditis nigoni</name>
    <dbReference type="NCBI Taxonomy" id="1611254"/>
    <lineage>
        <taxon>Eukaryota</taxon>
        <taxon>Metazoa</taxon>
        <taxon>Ecdysozoa</taxon>
        <taxon>Nematoda</taxon>
        <taxon>Chromadorea</taxon>
        <taxon>Rhabditida</taxon>
        <taxon>Rhabditina</taxon>
        <taxon>Rhabditomorpha</taxon>
        <taxon>Rhabditoidea</taxon>
        <taxon>Rhabditidae</taxon>
        <taxon>Peloderinae</taxon>
        <taxon>Caenorhabditis</taxon>
    </lineage>
</organism>
<name>A0A2G5UR97_9PELO</name>